<dbReference type="AlphaFoldDB" id="A0A3Q0ISE9"/>
<dbReference type="PROSITE" id="PS50106">
    <property type="entry name" value="PDZ"/>
    <property type="match status" value="1"/>
</dbReference>
<feature type="domain" description="PDZ" evidence="1">
    <location>
        <begin position="177"/>
        <end position="267"/>
    </location>
</feature>
<protein>
    <submittedName>
        <fullName evidence="4">MAGUK p55 subfamily member 7</fullName>
    </submittedName>
</protein>
<dbReference type="SUPFAM" id="SSF50156">
    <property type="entry name" value="PDZ domain-like"/>
    <property type="match status" value="1"/>
</dbReference>
<dbReference type="Gene3D" id="1.10.287.650">
    <property type="entry name" value="L27 domain"/>
    <property type="match status" value="1"/>
</dbReference>
<dbReference type="SUPFAM" id="SSF50044">
    <property type="entry name" value="SH3-domain"/>
    <property type="match status" value="1"/>
</dbReference>
<dbReference type="CDD" id="cd06799">
    <property type="entry name" value="PDZ_MPP3-MPP4-MPP7-like"/>
    <property type="match status" value="1"/>
</dbReference>
<dbReference type="Pfam" id="PF02828">
    <property type="entry name" value="L27"/>
    <property type="match status" value="1"/>
</dbReference>
<dbReference type="GO" id="GO:0030054">
    <property type="term" value="C:cell junction"/>
    <property type="evidence" value="ECO:0007669"/>
    <property type="project" value="UniProtKB-ARBA"/>
</dbReference>
<dbReference type="InterPro" id="IPR001478">
    <property type="entry name" value="PDZ"/>
</dbReference>
<dbReference type="Gene3D" id="2.30.42.10">
    <property type="match status" value="1"/>
</dbReference>
<organism evidence="3 4">
    <name type="scientific">Diaphorina citri</name>
    <name type="common">Asian citrus psyllid</name>
    <dbReference type="NCBI Taxonomy" id="121845"/>
    <lineage>
        <taxon>Eukaryota</taxon>
        <taxon>Metazoa</taxon>
        <taxon>Ecdysozoa</taxon>
        <taxon>Arthropoda</taxon>
        <taxon>Hexapoda</taxon>
        <taxon>Insecta</taxon>
        <taxon>Pterygota</taxon>
        <taxon>Neoptera</taxon>
        <taxon>Paraneoptera</taxon>
        <taxon>Hemiptera</taxon>
        <taxon>Sternorrhyncha</taxon>
        <taxon>Psylloidea</taxon>
        <taxon>Psyllidae</taxon>
        <taxon>Diaphorininae</taxon>
        <taxon>Diaphorina</taxon>
    </lineage>
</organism>
<accession>A0A3Q0ISE9</accession>
<dbReference type="SMART" id="SM00228">
    <property type="entry name" value="PDZ"/>
    <property type="match status" value="1"/>
</dbReference>
<dbReference type="InterPro" id="IPR036892">
    <property type="entry name" value="L27_dom_sf"/>
</dbReference>
<evidence type="ECO:0000259" key="1">
    <source>
        <dbReference type="PROSITE" id="PS50106"/>
    </source>
</evidence>
<dbReference type="PaxDb" id="121845-A0A3Q0ISE9"/>
<dbReference type="SUPFAM" id="SSF52540">
    <property type="entry name" value="P-loop containing nucleoside triphosphate hydrolases"/>
    <property type="match status" value="1"/>
</dbReference>
<dbReference type="PANTHER" id="PTHR23122">
    <property type="entry name" value="MEMBRANE-ASSOCIATED GUANYLATE KINASE MAGUK"/>
    <property type="match status" value="1"/>
</dbReference>
<keyword evidence="3" id="KW-1185">Reference proteome</keyword>
<dbReference type="InterPro" id="IPR036028">
    <property type="entry name" value="SH3-like_dom_sf"/>
</dbReference>
<evidence type="ECO:0000313" key="3">
    <source>
        <dbReference type="Proteomes" id="UP000079169"/>
    </source>
</evidence>
<dbReference type="InterPro" id="IPR027417">
    <property type="entry name" value="P-loop_NTPase"/>
</dbReference>
<dbReference type="STRING" id="121845.A0A3Q0ISE9"/>
<dbReference type="InterPro" id="IPR014775">
    <property type="entry name" value="L27_C"/>
</dbReference>
<dbReference type="KEGG" id="dci:103506416"/>
<name>A0A3Q0ISE9_DIACI</name>
<reference evidence="4" key="1">
    <citation type="submission" date="2025-08" db="UniProtKB">
        <authorList>
            <consortium name="RefSeq"/>
        </authorList>
    </citation>
    <scope>IDENTIFICATION</scope>
</reference>
<dbReference type="Gene3D" id="2.30.30.40">
    <property type="entry name" value="SH3 Domains"/>
    <property type="match status" value="1"/>
</dbReference>
<dbReference type="GeneID" id="103506416"/>
<dbReference type="RefSeq" id="XP_026677270.1">
    <property type="nucleotide sequence ID" value="XM_026821469.1"/>
</dbReference>
<proteinExistence type="predicted"/>
<evidence type="ECO:0000259" key="2">
    <source>
        <dbReference type="PROSITE" id="PS51022"/>
    </source>
</evidence>
<dbReference type="InterPro" id="IPR004172">
    <property type="entry name" value="L27_dom"/>
</dbReference>
<dbReference type="Proteomes" id="UP000079169">
    <property type="component" value="Unplaced"/>
</dbReference>
<dbReference type="SMART" id="SM00569">
    <property type="entry name" value="L27"/>
    <property type="match status" value="2"/>
</dbReference>
<dbReference type="PROSITE" id="PS51022">
    <property type="entry name" value="L27"/>
    <property type="match status" value="2"/>
</dbReference>
<feature type="domain" description="L27" evidence="2">
    <location>
        <begin position="69"/>
        <end position="123"/>
    </location>
</feature>
<dbReference type="SUPFAM" id="SSF101288">
    <property type="entry name" value="L27 domain"/>
    <property type="match status" value="1"/>
</dbReference>
<gene>
    <name evidence="4" type="primary">LOC103506416</name>
</gene>
<dbReference type="Gene3D" id="3.40.50.300">
    <property type="entry name" value="P-loop containing nucleotide triphosphate hydrolases"/>
    <property type="match status" value="1"/>
</dbReference>
<sequence>MTALMTSNEKEEFDISVSSLLETLQESQSTFSANDEELLFLSSLLQSKELNALVHVHNSIVNEQSHPVLSNAMQISLEVLDVLLSRLALNDDCKELFVLLQRPNLQGLLCAHDAVAQKDYYPRLPEIPQELVDDEEETVKIVQLVKSNEPLVRNKYYSTLPEIPQELVDDEEETVKIVQLVKSNEPLGEGNENLPVGATIKTDEESGKIVVARVMHGGAADRSGLIHVGDEVCEVNGINVEGKTPGDVLKILQSSEGTITFKLIPADNKLGYRESKIRVRAHFDYDASSDPYIPCKDAGLSFNKGDILHVVSQDDAYWYTQTTTKRIFARSPFDQYNSRAFTDDEFHDIIRVAKRIQFLYHHWFDEVIVNEDLGVAFEQLLRAVERVETEPSWVPASWVQ</sequence>
<dbReference type="Pfam" id="PF00595">
    <property type="entry name" value="PDZ"/>
    <property type="match status" value="1"/>
</dbReference>
<dbReference type="InterPro" id="IPR050716">
    <property type="entry name" value="MAGUK"/>
</dbReference>
<evidence type="ECO:0000313" key="4">
    <source>
        <dbReference type="RefSeq" id="XP_026677270.1"/>
    </source>
</evidence>
<dbReference type="InterPro" id="IPR036034">
    <property type="entry name" value="PDZ_sf"/>
</dbReference>
<feature type="domain" description="L27" evidence="2">
    <location>
        <begin position="13"/>
        <end position="68"/>
    </location>
</feature>